<dbReference type="Pfam" id="PF02463">
    <property type="entry name" value="SMC_N"/>
    <property type="match status" value="1"/>
</dbReference>
<feature type="domain" description="RecF/RecN/SMC N-terminal" evidence="2">
    <location>
        <begin position="3"/>
        <end position="831"/>
    </location>
</feature>
<feature type="coiled-coil region" evidence="1">
    <location>
        <begin position="174"/>
        <end position="215"/>
    </location>
</feature>
<dbReference type="InterPro" id="IPR003395">
    <property type="entry name" value="RecF/RecN/SMC_N"/>
</dbReference>
<evidence type="ECO:0000313" key="3">
    <source>
        <dbReference type="EMBL" id="SUZ66619.1"/>
    </source>
</evidence>
<dbReference type="SUPFAM" id="SSF52540">
    <property type="entry name" value="P-loop containing nucleoside triphosphate hydrolases"/>
    <property type="match status" value="1"/>
</dbReference>
<accession>A0A381PKN1</accession>
<protein>
    <recommendedName>
        <fullName evidence="2">RecF/RecN/SMC N-terminal domain-containing protein</fullName>
    </recommendedName>
</protein>
<reference evidence="3" key="1">
    <citation type="submission" date="2018-05" db="EMBL/GenBank/DDBJ databases">
        <authorList>
            <person name="Lanie J.A."/>
            <person name="Ng W.-L."/>
            <person name="Kazmierczak K.M."/>
            <person name="Andrzejewski T.M."/>
            <person name="Davidsen T.M."/>
            <person name="Wayne K.J."/>
            <person name="Tettelin H."/>
            <person name="Glass J.I."/>
            <person name="Rusch D."/>
            <person name="Podicherti R."/>
            <person name="Tsui H.-C.T."/>
            <person name="Winkler M.E."/>
        </authorList>
    </citation>
    <scope>NUCLEOTIDE SEQUENCE</scope>
</reference>
<dbReference type="AlphaFoldDB" id="A0A381PKN1"/>
<name>A0A381PKN1_9ZZZZ</name>
<keyword evidence="1" id="KW-0175">Coiled coil</keyword>
<sequence length="842" mass="97886">MRLNKLEIKGFKSFGDKTVINFNEGVTGIVGPNGCGKSNIVDAVRWVLGEQKTTLLRSDKMENVIFNGSKTRKKLQLAEVTITFDNTKNVIPTEYSNVSVTRKYFRSGDSEYLLNDVKCRLKDITNLFLDTGISSNNYAIIELSMVDNILNNKDNSRLSLFEEAAGISKFRKRKKEAINKIKYTESDLERVEDLIHEIEKNLRSLKRQAKQTEKYYNYKNEYKEISINLALKISENNRELLVTKKRELKTIENENVKVISKIGKLNSKLESSKSSLIPYEKNLIKKQKSINILLDRIRKHEESKRLKAEKSKLLSERIIELKEKIKYDSESNERSKFSISSIKKEIKIYTSKLNVLLKKLDKTKKEYLKFEKDLKNKSIKISDISDVEENFRSIQYNLESLSNKKTQILSLISIENINKVNLEKKIKSIQIEIDELMNSIKVVEELFKQENKEIIRINKIFTQKSKDLSNEEIQYNKLKNKIESLKKESEYKSLTFKLNNERIEKNINTLKDSEEEISKLSTENNVKDSTLITMYNSKEVLENELEKYENDYYTLKSHIDNDDKELKDLQVKKDNNLLLIDELKSNIYNNELELNSVVQRISVEFDIELKNYKIDESFIESLSIDKLKKRQEKLKIKIEKIGQINPLAMEAYDEIKERHDFISKEKNDLVEAKDSLLKTIEEIDKVAKVSFLESFEKIKNNFKTVFRSLFTEDDDCDLLIVDENNPLESSIEIMAKPKGKKPLTINQLSGGEKTLTATSLLFAIYLLKPAPFCIFDEVDAPLDDANIDKFNKIINKFSNTSQFIIVTHNKRTMINTDIIYGITMPEQGVSKLVPVDLRNLKM</sequence>
<dbReference type="Gene3D" id="3.40.50.300">
    <property type="entry name" value="P-loop containing nucleotide triphosphate hydrolases"/>
    <property type="match status" value="2"/>
</dbReference>
<dbReference type="PANTHER" id="PTHR43977">
    <property type="entry name" value="STRUCTURAL MAINTENANCE OF CHROMOSOMES PROTEIN 3"/>
    <property type="match status" value="1"/>
</dbReference>
<dbReference type="GO" id="GO:0030261">
    <property type="term" value="P:chromosome condensation"/>
    <property type="evidence" value="ECO:0007669"/>
    <property type="project" value="InterPro"/>
</dbReference>
<feature type="coiled-coil region" evidence="1">
    <location>
        <begin position="346"/>
        <end position="558"/>
    </location>
</feature>
<dbReference type="GO" id="GO:0007062">
    <property type="term" value="P:sister chromatid cohesion"/>
    <property type="evidence" value="ECO:0007669"/>
    <property type="project" value="InterPro"/>
</dbReference>
<gene>
    <name evidence="3" type="ORF">METZ01_LOCUS19473</name>
</gene>
<evidence type="ECO:0000256" key="1">
    <source>
        <dbReference type="SAM" id="Coils"/>
    </source>
</evidence>
<evidence type="ECO:0000259" key="2">
    <source>
        <dbReference type="Pfam" id="PF02463"/>
    </source>
</evidence>
<dbReference type="InterPro" id="IPR027417">
    <property type="entry name" value="P-loop_NTPase"/>
</dbReference>
<dbReference type="EMBL" id="UINC01000989">
    <property type="protein sequence ID" value="SUZ66619.1"/>
    <property type="molecule type" value="Genomic_DNA"/>
</dbReference>
<organism evidence="3">
    <name type="scientific">marine metagenome</name>
    <dbReference type="NCBI Taxonomy" id="408172"/>
    <lineage>
        <taxon>unclassified sequences</taxon>
        <taxon>metagenomes</taxon>
        <taxon>ecological metagenomes</taxon>
    </lineage>
</organism>
<dbReference type="HAMAP" id="MF_01894">
    <property type="entry name" value="Smc_prok"/>
    <property type="match status" value="1"/>
</dbReference>
<dbReference type="InterPro" id="IPR011890">
    <property type="entry name" value="SMC_prok"/>
</dbReference>
<proteinExistence type="inferred from homology"/>